<dbReference type="AlphaFoldDB" id="A0A4Y8KY62"/>
<dbReference type="PANTHER" id="PTHR42920:SF11">
    <property type="entry name" value="INNER MEMBRANE PROTEIN YTFF"/>
    <property type="match status" value="1"/>
</dbReference>
<feature type="transmembrane region" description="Helical" evidence="6">
    <location>
        <begin position="128"/>
        <end position="146"/>
    </location>
</feature>
<evidence type="ECO:0000256" key="6">
    <source>
        <dbReference type="SAM" id="Phobius"/>
    </source>
</evidence>
<keyword evidence="2" id="KW-1003">Cell membrane</keyword>
<dbReference type="InterPro" id="IPR000620">
    <property type="entry name" value="EamA_dom"/>
</dbReference>
<evidence type="ECO:0000259" key="7">
    <source>
        <dbReference type="Pfam" id="PF00892"/>
    </source>
</evidence>
<sequence length="308" mass="33756">MALSQKQLGHITMFSVVCFFAVNIPVSKHMLQSGYISAYGLTLARITFAAIAFWTASLFTTKDKVERKDHLLLFAGALLGIIFNQGLFIFGLSNTSPVDASIITTSTPLFAMVIAALVLKEPITTQKVSGVFLGAVGAIFLVYTSHHGDITADSSMKGNLSVMGSSLSYATYIVITRPLSSKYSAITIMKWMFLYSAVLVVPFFYRDLIEAPLFQQSETTPFVLIGYTLLFATFIAYMLIPIAQKRIRPTTISMYNNMQPLIASFIAIILGQDSFSVEKAISGVLILGGVYLVTQSKSREDVLAEETR</sequence>
<evidence type="ECO:0000256" key="3">
    <source>
        <dbReference type="ARBA" id="ARBA00022692"/>
    </source>
</evidence>
<dbReference type="RefSeq" id="WP_026628065.1">
    <property type="nucleotide sequence ID" value="NZ_JAWZLG010000100.1"/>
</dbReference>
<keyword evidence="5 6" id="KW-0472">Membrane</keyword>
<keyword evidence="4 6" id="KW-1133">Transmembrane helix</keyword>
<evidence type="ECO:0000313" key="9">
    <source>
        <dbReference type="Proteomes" id="UP000297861"/>
    </source>
</evidence>
<feature type="transmembrane region" description="Helical" evidence="6">
    <location>
        <begin position="158"/>
        <end position="175"/>
    </location>
</feature>
<reference evidence="8 9" key="1">
    <citation type="submission" date="2019-03" db="EMBL/GenBank/DDBJ databases">
        <title>San Antonio Military Medical Center submission to MRSN (WRAIR), pending publication.</title>
        <authorList>
            <person name="Blyth D.M."/>
            <person name="Mccarthy S.L."/>
            <person name="Schall S.E."/>
            <person name="Stam J.A."/>
            <person name="Ong A.C."/>
            <person name="Mcgann P.T."/>
        </authorList>
    </citation>
    <scope>NUCLEOTIDE SEQUENCE [LARGE SCALE GENOMIC DNA]</scope>
    <source>
        <strain evidence="8 9">MRSN571793</strain>
    </source>
</reference>
<proteinExistence type="predicted"/>
<feature type="transmembrane region" description="Helical" evidence="6">
    <location>
        <begin position="7"/>
        <end position="26"/>
    </location>
</feature>
<feature type="transmembrane region" description="Helical" evidence="6">
    <location>
        <begin position="220"/>
        <end position="240"/>
    </location>
</feature>
<feature type="transmembrane region" description="Helical" evidence="6">
    <location>
        <begin position="187"/>
        <end position="205"/>
    </location>
</feature>
<gene>
    <name evidence="8" type="ORF">E2605_13240</name>
</gene>
<feature type="transmembrane region" description="Helical" evidence="6">
    <location>
        <begin position="71"/>
        <end position="92"/>
    </location>
</feature>
<feature type="domain" description="EamA" evidence="7">
    <location>
        <begin position="157"/>
        <end position="294"/>
    </location>
</feature>
<dbReference type="Proteomes" id="UP000297861">
    <property type="component" value="Unassembled WGS sequence"/>
</dbReference>
<feature type="transmembrane region" description="Helical" evidence="6">
    <location>
        <begin position="38"/>
        <end position="59"/>
    </location>
</feature>
<dbReference type="OrthoDB" id="9811486at2"/>
<dbReference type="Pfam" id="PF00892">
    <property type="entry name" value="EamA"/>
    <property type="match status" value="2"/>
</dbReference>
<dbReference type="EMBL" id="SOML01000008">
    <property type="protein sequence ID" value="TFD95377.1"/>
    <property type="molecule type" value="Genomic_DNA"/>
</dbReference>
<keyword evidence="9" id="KW-1185">Reference proteome</keyword>
<evidence type="ECO:0000256" key="4">
    <source>
        <dbReference type="ARBA" id="ARBA00022989"/>
    </source>
</evidence>
<comment type="subcellular location">
    <subcellularLocation>
        <location evidence="1">Cell membrane</location>
        <topology evidence="1">Multi-pass membrane protein</topology>
    </subcellularLocation>
</comment>
<feature type="domain" description="EamA" evidence="7">
    <location>
        <begin position="8"/>
        <end position="142"/>
    </location>
</feature>
<feature type="transmembrane region" description="Helical" evidence="6">
    <location>
        <begin position="98"/>
        <end position="119"/>
    </location>
</feature>
<protein>
    <submittedName>
        <fullName evidence="8">DMT family transporter</fullName>
    </submittedName>
</protein>
<dbReference type="SUPFAM" id="SSF103481">
    <property type="entry name" value="Multidrug resistance efflux transporter EmrE"/>
    <property type="match status" value="2"/>
</dbReference>
<dbReference type="PANTHER" id="PTHR42920">
    <property type="entry name" value="OS03G0707200 PROTEIN-RELATED"/>
    <property type="match status" value="1"/>
</dbReference>
<organism evidence="8 9">
    <name type="scientific">Dysgonomonas capnocytophagoides</name>
    <dbReference type="NCBI Taxonomy" id="45254"/>
    <lineage>
        <taxon>Bacteria</taxon>
        <taxon>Pseudomonadati</taxon>
        <taxon>Bacteroidota</taxon>
        <taxon>Bacteroidia</taxon>
        <taxon>Bacteroidales</taxon>
        <taxon>Dysgonomonadaceae</taxon>
        <taxon>Dysgonomonas</taxon>
    </lineage>
</organism>
<dbReference type="InterPro" id="IPR051258">
    <property type="entry name" value="Diverse_Substrate_Transporter"/>
</dbReference>
<keyword evidence="3 6" id="KW-0812">Transmembrane</keyword>
<evidence type="ECO:0000313" key="8">
    <source>
        <dbReference type="EMBL" id="TFD95377.1"/>
    </source>
</evidence>
<evidence type="ECO:0000256" key="2">
    <source>
        <dbReference type="ARBA" id="ARBA00022475"/>
    </source>
</evidence>
<accession>A0A4Y8KY62</accession>
<evidence type="ECO:0000256" key="1">
    <source>
        <dbReference type="ARBA" id="ARBA00004651"/>
    </source>
</evidence>
<evidence type="ECO:0000256" key="5">
    <source>
        <dbReference type="ARBA" id="ARBA00023136"/>
    </source>
</evidence>
<name>A0A4Y8KY62_9BACT</name>
<dbReference type="GO" id="GO:0005886">
    <property type="term" value="C:plasma membrane"/>
    <property type="evidence" value="ECO:0007669"/>
    <property type="project" value="UniProtKB-SubCell"/>
</dbReference>
<dbReference type="STRING" id="1121485.GCA_000426485_01472"/>
<comment type="caution">
    <text evidence="8">The sequence shown here is derived from an EMBL/GenBank/DDBJ whole genome shotgun (WGS) entry which is preliminary data.</text>
</comment>
<dbReference type="InterPro" id="IPR037185">
    <property type="entry name" value="EmrE-like"/>
</dbReference>